<sequence>MCRGDSVVDFARFMMGCIAGNFPLPPEPTIEEIRSRENFALAYCAIHPAHSSTAQPSIPMPDYYQSGLLTHPKFALSDKNRCDLEFISKGFTRITFEWSNPNLTDSAWNSGTADIICDNWVVWALENRKTSTCSVPDAKKELQEWLLGTQANLAQIREQMKEGQDFGDGQLEMKKDELEVYRKKMAESRFRTALLIFPNNPDLLALFQDPDAVSDYEDVDDITVLPTRIIPSWRSDVLTQVVRAIDVATVQLAAREKKMSIMRWLTRGSERRVTHGEEYVERIPIGLPFDAYNTDFLEKTSTLEHHQLRIGKRDEVKSSLYNALEHLEEITKKSSRGLAN</sequence>
<dbReference type="Proteomes" id="UP000325313">
    <property type="component" value="Unassembled WGS sequence"/>
</dbReference>
<protein>
    <submittedName>
        <fullName evidence="1">Uncharacterized protein</fullName>
    </submittedName>
</protein>
<reference evidence="1 2" key="1">
    <citation type="submission" date="2019-05" db="EMBL/GenBank/DDBJ databases">
        <title>Emergence of the Ug99 lineage of the wheat stem rust pathogen through somatic hybridization.</title>
        <authorList>
            <person name="Li F."/>
            <person name="Upadhyaya N.M."/>
            <person name="Sperschneider J."/>
            <person name="Matny O."/>
            <person name="Nguyen-Phuc H."/>
            <person name="Mago R."/>
            <person name="Raley C."/>
            <person name="Miller M.E."/>
            <person name="Silverstein K.A.T."/>
            <person name="Henningsen E."/>
            <person name="Hirsch C.D."/>
            <person name="Visser B."/>
            <person name="Pretorius Z.A."/>
            <person name="Steffenson B.J."/>
            <person name="Schwessinger B."/>
            <person name="Dodds P.N."/>
            <person name="Figueroa M."/>
        </authorList>
    </citation>
    <scope>NUCLEOTIDE SEQUENCE [LARGE SCALE GENOMIC DNA]</scope>
    <source>
        <strain evidence="1 2">Ug99</strain>
    </source>
</reference>
<evidence type="ECO:0000313" key="1">
    <source>
        <dbReference type="EMBL" id="KAA1085145.1"/>
    </source>
</evidence>
<accession>A0A5B0N786</accession>
<comment type="caution">
    <text evidence="1">The sequence shown here is derived from an EMBL/GenBank/DDBJ whole genome shotgun (WGS) entry which is preliminary data.</text>
</comment>
<dbReference type="AlphaFoldDB" id="A0A5B0N786"/>
<proteinExistence type="predicted"/>
<name>A0A5B0N786_PUCGR</name>
<dbReference type="EMBL" id="VDEP01000416">
    <property type="protein sequence ID" value="KAA1085145.1"/>
    <property type="molecule type" value="Genomic_DNA"/>
</dbReference>
<evidence type="ECO:0000313" key="2">
    <source>
        <dbReference type="Proteomes" id="UP000325313"/>
    </source>
</evidence>
<organism evidence="1 2">
    <name type="scientific">Puccinia graminis f. sp. tritici</name>
    <dbReference type="NCBI Taxonomy" id="56615"/>
    <lineage>
        <taxon>Eukaryota</taxon>
        <taxon>Fungi</taxon>
        <taxon>Dikarya</taxon>
        <taxon>Basidiomycota</taxon>
        <taxon>Pucciniomycotina</taxon>
        <taxon>Pucciniomycetes</taxon>
        <taxon>Pucciniales</taxon>
        <taxon>Pucciniaceae</taxon>
        <taxon>Puccinia</taxon>
    </lineage>
</organism>
<gene>
    <name evidence="1" type="ORF">PGTUg99_000895</name>
</gene>